<keyword evidence="4" id="KW-1185">Reference proteome</keyword>
<accession>A0ABT0I5V7</accession>
<sequence length="384" mass="38321">MDKWQEPAWNGHAAEPYETYGDTSSDGTYQSAVQHGGLSATGAAGGYGYPGPDASYPFDHSVHQGTLPQQLDDFAYSGDRGGHQGGTAAYADHGHGQWADAPYGAADQTAVLPPVGGAGGQMTVLPSVGAAVEDEDPVEATTVLPPVGMAGDPISGGAGISVIPDPVDIPGADSDAAPDGPVFVDESGRRSKKFRRLGWVLAAACAVYAVTLVVSVIGGNSAAPWLLIPGPAAEKKAETSKVEPAPSGSAPVTEAVDAEPGATTSADPGGAANPSSSGSADVKGGTPADPRPGTSADAGTTTPGREGETTSERPDRPDTRPSDERPSGGGTGATKPSTGKPSVTEEPPTTEPTDEPTVTPPTEDPADPPVEESGGQQMAAEGTP</sequence>
<gene>
    <name evidence="3" type="ORF">M1O15_04635</name>
</gene>
<keyword evidence="2" id="KW-1133">Transmembrane helix</keyword>
<reference evidence="3 4" key="1">
    <citation type="submission" date="2022-04" db="EMBL/GenBank/DDBJ databases">
        <title>Streptomyces sp. nov. LCR6-01 isolated from Lichen of Dirinaria sp.</title>
        <authorList>
            <person name="Kanchanasin P."/>
            <person name="Tanasupawat S."/>
            <person name="Phongsopitanun W."/>
        </authorList>
    </citation>
    <scope>NUCLEOTIDE SEQUENCE [LARGE SCALE GENOMIC DNA]</scope>
    <source>
        <strain evidence="3 4">LCR6-01</strain>
    </source>
</reference>
<proteinExistence type="predicted"/>
<feature type="compositionally biased region" description="Basic and acidic residues" evidence="1">
    <location>
        <begin position="305"/>
        <end position="326"/>
    </location>
</feature>
<evidence type="ECO:0000256" key="2">
    <source>
        <dbReference type="SAM" id="Phobius"/>
    </source>
</evidence>
<dbReference type="Proteomes" id="UP001522868">
    <property type="component" value="Unassembled WGS sequence"/>
</dbReference>
<feature type="transmembrane region" description="Helical" evidence="2">
    <location>
        <begin position="197"/>
        <end position="218"/>
    </location>
</feature>
<keyword evidence="2" id="KW-0812">Transmembrane</keyword>
<dbReference type="RefSeq" id="WP_248631875.1">
    <property type="nucleotide sequence ID" value="NZ_JALPTH010000003.1"/>
</dbReference>
<evidence type="ECO:0000313" key="4">
    <source>
        <dbReference type="Proteomes" id="UP001522868"/>
    </source>
</evidence>
<evidence type="ECO:0000256" key="1">
    <source>
        <dbReference type="SAM" id="MobiDB-lite"/>
    </source>
</evidence>
<dbReference type="EMBL" id="JALPTH010000003">
    <property type="protein sequence ID" value="MCK8676693.1"/>
    <property type="molecule type" value="Genomic_DNA"/>
</dbReference>
<organism evidence="3 4">
    <name type="scientific">Streptomyces lichenis</name>
    <dbReference type="NCBI Taxonomy" id="2306967"/>
    <lineage>
        <taxon>Bacteria</taxon>
        <taxon>Bacillati</taxon>
        <taxon>Actinomycetota</taxon>
        <taxon>Actinomycetes</taxon>
        <taxon>Kitasatosporales</taxon>
        <taxon>Streptomycetaceae</taxon>
        <taxon>Streptomyces</taxon>
    </lineage>
</organism>
<feature type="compositionally biased region" description="Low complexity" evidence="1">
    <location>
        <begin position="265"/>
        <end position="281"/>
    </location>
</feature>
<comment type="caution">
    <text evidence="3">The sequence shown here is derived from an EMBL/GenBank/DDBJ whole genome shotgun (WGS) entry which is preliminary data.</text>
</comment>
<feature type="region of interest" description="Disordered" evidence="1">
    <location>
        <begin position="1"/>
        <end position="32"/>
    </location>
</feature>
<name>A0ABT0I5V7_9ACTN</name>
<evidence type="ECO:0000313" key="3">
    <source>
        <dbReference type="EMBL" id="MCK8676693.1"/>
    </source>
</evidence>
<feature type="compositionally biased region" description="Polar residues" evidence="1">
    <location>
        <begin position="21"/>
        <end position="32"/>
    </location>
</feature>
<protein>
    <submittedName>
        <fullName evidence="3">Uncharacterized protein</fullName>
    </submittedName>
</protein>
<keyword evidence="2" id="KW-0472">Membrane</keyword>
<feature type="region of interest" description="Disordered" evidence="1">
    <location>
        <begin position="237"/>
        <end position="384"/>
    </location>
</feature>